<evidence type="ECO:0000256" key="1">
    <source>
        <dbReference type="SAM" id="Phobius"/>
    </source>
</evidence>
<keyword evidence="1" id="KW-0812">Transmembrane</keyword>
<keyword evidence="3" id="KW-1185">Reference proteome</keyword>
<protein>
    <submittedName>
        <fullName evidence="2">DUF6232 family protein</fullName>
    </submittedName>
</protein>
<feature type="transmembrane region" description="Helical" evidence="1">
    <location>
        <begin position="86"/>
        <end position="107"/>
    </location>
</feature>
<gene>
    <name evidence="2" type="ORF">ABT384_00345</name>
</gene>
<sequence>MAKKRVGHITISRRVVQIGHEAYPLANISRMQTLRIRRTGKLTTFHSLQQIGSLVVLAVAAVVIPPRLPSELDPDAAEIVRGVADIVVVVAGVGAAVLLAFLLYRLFFQRSRYALMIETSGTQYTALMGTDPNEIHRIKGIIVNAIEDPPIEAVHVDVRGDVVMGDKADRQYKQTGSGNRMFN</sequence>
<dbReference type="InterPro" id="IPR045629">
    <property type="entry name" value="DUF6232"/>
</dbReference>
<dbReference type="EMBL" id="JBEPFB010000001">
    <property type="protein sequence ID" value="MER7371099.1"/>
    <property type="molecule type" value="Genomic_DNA"/>
</dbReference>
<keyword evidence="1" id="KW-1133">Transmembrane helix</keyword>
<feature type="transmembrane region" description="Helical" evidence="1">
    <location>
        <begin position="45"/>
        <end position="66"/>
    </location>
</feature>
<proteinExistence type="predicted"/>
<evidence type="ECO:0000313" key="2">
    <source>
        <dbReference type="EMBL" id="MER7371099.1"/>
    </source>
</evidence>
<dbReference type="Proteomes" id="UP001486207">
    <property type="component" value="Unassembled WGS sequence"/>
</dbReference>
<organism evidence="2 3">
    <name type="scientific">Streptomyces lanatus</name>
    <dbReference type="NCBI Taxonomy" id="66900"/>
    <lineage>
        <taxon>Bacteria</taxon>
        <taxon>Bacillati</taxon>
        <taxon>Actinomycetota</taxon>
        <taxon>Actinomycetes</taxon>
        <taxon>Kitasatosporales</taxon>
        <taxon>Streptomycetaceae</taxon>
        <taxon>Streptomyces</taxon>
    </lineage>
</organism>
<reference evidence="2 3" key="1">
    <citation type="submission" date="2024-06" db="EMBL/GenBank/DDBJ databases">
        <title>The Natural Products Discovery Center: Release of the First 8490 Sequenced Strains for Exploring Actinobacteria Biosynthetic Diversity.</title>
        <authorList>
            <person name="Kalkreuter E."/>
            <person name="Kautsar S.A."/>
            <person name="Yang D."/>
            <person name="Bader C.D."/>
            <person name="Teijaro C.N."/>
            <person name="Fluegel L."/>
            <person name="Davis C.M."/>
            <person name="Simpson J.R."/>
            <person name="Lauterbach L."/>
            <person name="Steele A.D."/>
            <person name="Gui C."/>
            <person name="Meng S."/>
            <person name="Li G."/>
            <person name="Viehrig K."/>
            <person name="Ye F."/>
            <person name="Su P."/>
            <person name="Kiefer A.F."/>
            <person name="Nichols A."/>
            <person name="Cepeda A.J."/>
            <person name="Yan W."/>
            <person name="Fan B."/>
            <person name="Jiang Y."/>
            <person name="Adhikari A."/>
            <person name="Zheng C.-J."/>
            <person name="Schuster L."/>
            <person name="Cowan T.M."/>
            <person name="Smanski M.J."/>
            <person name="Chevrette M.G."/>
            <person name="De Carvalho L.P.S."/>
            <person name="Shen B."/>
        </authorList>
    </citation>
    <scope>NUCLEOTIDE SEQUENCE [LARGE SCALE GENOMIC DNA]</scope>
    <source>
        <strain evidence="2 3">NPDC000155</strain>
    </source>
</reference>
<dbReference type="RefSeq" id="WP_190069126.1">
    <property type="nucleotide sequence ID" value="NZ_BNBM01000002.1"/>
</dbReference>
<keyword evidence="1" id="KW-0472">Membrane</keyword>
<comment type="caution">
    <text evidence="2">The sequence shown here is derived from an EMBL/GenBank/DDBJ whole genome shotgun (WGS) entry which is preliminary data.</text>
</comment>
<accession>A0ABV1XHM6</accession>
<dbReference type="Pfam" id="PF19744">
    <property type="entry name" value="DUF6232"/>
    <property type="match status" value="1"/>
</dbReference>
<evidence type="ECO:0000313" key="3">
    <source>
        <dbReference type="Proteomes" id="UP001486207"/>
    </source>
</evidence>
<name>A0ABV1XHM6_9ACTN</name>